<dbReference type="PANTHER" id="PTHR40455">
    <property type="entry name" value="ANTITOXIN HIGA"/>
    <property type="match status" value="1"/>
</dbReference>
<dbReference type="PROSITE" id="PS50943">
    <property type="entry name" value="HTH_CROC1"/>
    <property type="match status" value="1"/>
</dbReference>
<dbReference type="OrthoDB" id="9796786at2"/>
<dbReference type="CDD" id="cd00093">
    <property type="entry name" value="HTH_XRE"/>
    <property type="match status" value="1"/>
</dbReference>
<protein>
    <submittedName>
        <fullName evidence="2">HTH-type transcriptional regulator / antitoxin HigA</fullName>
    </submittedName>
</protein>
<evidence type="ECO:0000259" key="1">
    <source>
        <dbReference type="PROSITE" id="PS50943"/>
    </source>
</evidence>
<organism evidence="2 3">
    <name type="scientific">Paraburkholderia phenazinium</name>
    <dbReference type="NCBI Taxonomy" id="60549"/>
    <lineage>
        <taxon>Bacteria</taxon>
        <taxon>Pseudomonadati</taxon>
        <taxon>Pseudomonadota</taxon>
        <taxon>Betaproteobacteria</taxon>
        <taxon>Burkholderiales</taxon>
        <taxon>Burkholderiaceae</taxon>
        <taxon>Paraburkholderia</taxon>
    </lineage>
</organism>
<evidence type="ECO:0000313" key="2">
    <source>
        <dbReference type="EMBL" id="SDH71513.1"/>
    </source>
</evidence>
<sequence>MNADRLSGQFPDIIEAWAALQHVALIKPIRNENDYQTMLLLSKELSTHLNGEEDSPLTDLLGVIAALVASWEARNVTVPKAEPREVLRHLLETHGLKQKDLAGIASPTVVSDILAGRRAISKNVAKALAARFHADVSVFL</sequence>
<dbReference type="InterPro" id="IPR001387">
    <property type="entry name" value="Cro/C1-type_HTH"/>
</dbReference>
<evidence type="ECO:0000313" key="3">
    <source>
        <dbReference type="Proteomes" id="UP000199706"/>
    </source>
</evidence>
<dbReference type="EMBL" id="FNCJ01000012">
    <property type="protein sequence ID" value="SDH71513.1"/>
    <property type="molecule type" value="Genomic_DNA"/>
</dbReference>
<dbReference type="GO" id="GO:0006355">
    <property type="term" value="P:regulation of DNA-templated transcription"/>
    <property type="evidence" value="ECO:0007669"/>
    <property type="project" value="InterPro"/>
</dbReference>
<accession>A0A1G8ENN6</accession>
<dbReference type="InterPro" id="IPR039060">
    <property type="entry name" value="Antitox_HigA"/>
</dbReference>
<dbReference type="SUPFAM" id="SSF47413">
    <property type="entry name" value="lambda repressor-like DNA-binding domains"/>
    <property type="match status" value="1"/>
</dbReference>
<dbReference type="RefSeq" id="WP_090687610.1">
    <property type="nucleotide sequence ID" value="NZ_CADERL010000007.1"/>
</dbReference>
<gene>
    <name evidence="2" type="ORF">SAMN05216466_112166</name>
</gene>
<reference evidence="2 3" key="1">
    <citation type="submission" date="2016-10" db="EMBL/GenBank/DDBJ databases">
        <authorList>
            <person name="de Groot N.N."/>
        </authorList>
    </citation>
    <scope>NUCLEOTIDE SEQUENCE [LARGE SCALE GENOMIC DNA]</scope>
    <source>
        <strain evidence="2 3">LMG 2247</strain>
    </source>
</reference>
<dbReference type="Proteomes" id="UP000199706">
    <property type="component" value="Unassembled WGS sequence"/>
</dbReference>
<dbReference type="InterPro" id="IPR010982">
    <property type="entry name" value="Lambda_DNA-bd_dom_sf"/>
</dbReference>
<proteinExistence type="predicted"/>
<dbReference type="GO" id="GO:0001046">
    <property type="term" value="F:core promoter sequence-specific DNA binding"/>
    <property type="evidence" value="ECO:0007669"/>
    <property type="project" value="TreeGrafter"/>
</dbReference>
<name>A0A1G8ENN6_9BURK</name>
<dbReference type="AlphaFoldDB" id="A0A1G8ENN6"/>
<dbReference type="SMART" id="SM00530">
    <property type="entry name" value="HTH_XRE"/>
    <property type="match status" value="1"/>
</dbReference>
<dbReference type="PANTHER" id="PTHR40455:SF1">
    <property type="entry name" value="ANTITOXIN HIGA"/>
    <property type="match status" value="1"/>
</dbReference>
<feature type="domain" description="HTH cro/C1-type" evidence="1">
    <location>
        <begin position="87"/>
        <end position="139"/>
    </location>
</feature>
<dbReference type="Gene3D" id="1.10.260.40">
    <property type="entry name" value="lambda repressor-like DNA-binding domains"/>
    <property type="match status" value="1"/>
</dbReference>